<reference evidence="2" key="1">
    <citation type="submission" date="2022-10" db="EMBL/GenBank/DDBJ databases">
        <title>Genome assembly of Pristionchus species.</title>
        <authorList>
            <person name="Yoshida K."/>
            <person name="Sommer R.J."/>
        </authorList>
    </citation>
    <scope>NUCLEOTIDE SEQUENCE [LARGE SCALE GENOMIC DNA]</scope>
    <source>
        <strain evidence="2">RS5460</strain>
    </source>
</reference>
<dbReference type="EMBL" id="BTRK01000006">
    <property type="protein sequence ID" value="GMR62589.1"/>
    <property type="molecule type" value="Genomic_DNA"/>
</dbReference>
<gene>
    <name evidence="1" type="ORF">PMAYCL1PPCAC_32784</name>
</gene>
<feature type="non-terminal residue" evidence="1">
    <location>
        <position position="1"/>
    </location>
</feature>
<keyword evidence="2" id="KW-1185">Reference proteome</keyword>
<name>A0AAN5DID2_9BILA</name>
<protein>
    <submittedName>
        <fullName evidence="1">Uncharacterized protein</fullName>
    </submittedName>
</protein>
<evidence type="ECO:0000313" key="1">
    <source>
        <dbReference type="EMBL" id="GMR62589.1"/>
    </source>
</evidence>
<evidence type="ECO:0000313" key="2">
    <source>
        <dbReference type="Proteomes" id="UP001328107"/>
    </source>
</evidence>
<organism evidence="1 2">
    <name type="scientific">Pristionchus mayeri</name>
    <dbReference type="NCBI Taxonomy" id="1317129"/>
    <lineage>
        <taxon>Eukaryota</taxon>
        <taxon>Metazoa</taxon>
        <taxon>Ecdysozoa</taxon>
        <taxon>Nematoda</taxon>
        <taxon>Chromadorea</taxon>
        <taxon>Rhabditida</taxon>
        <taxon>Rhabditina</taxon>
        <taxon>Diplogasteromorpha</taxon>
        <taxon>Diplogasteroidea</taxon>
        <taxon>Neodiplogasteridae</taxon>
        <taxon>Pristionchus</taxon>
    </lineage>
</organism>
<sequence>VNHQLIDMSAGTSTSAPIPARVDAVERSRSYRTPVKPTAHRYEPVVPAKRPGPGLRGVPFELKVNWFRIRFTSRPIYIYEVVVERKKRTKDPKQIIFEKITDPVTIATAVYKTIHSYPTTFRNPWRFFFDDYEYIFSPDIIPTGGDGSVTLTVELEEMIEEMII</sequence>
<dbReference type="AlphaFoldDB" id="A0AAN5DID2"/>
<comment type="caution">
    <text evidence="1">The sequence shown here is derived from an EMBL/GenBank/DDBJ whole genome shotgun (WGS) entry which is preliminary data.</text>
</comment>
<proteinExistence type="predicted"/>
<dbReference type="Proteomes" id="UP001328107">
    <property type="component" value="Unassembled WGS sequence"/>
</dbReference>
<accession>A0AAN5DID2</accession>